<dbReference type="HOGENOM" id="CLU_959705_0_0_1"/>
<feature type="coiled-coil region" evidence="1">
    <location>
        <begin position="190"/>
        <end position="269"/>
    </location>
</feature>
<gene>
    <name evidence="3" type="ORF">BAUCODRAFT_121738</name>
</gene>
<evidence type="ECO:0000313" key="3">
    <source>
        <dbReference type="EMBL" id="EMC97241.1"/>
    </source>
</evidence>
<dbReference type="Proteomes" id="UP000011761">
    <property type="component" value="Unassembled WGS sequence"/>
</dbReference>
<accession>M2MKM2</accession>
<evidence type="ECO:0000256" key="2">
    <source>
        <dbReference type="SAM" id="MobiDB-lite"/>
    </source>
</evidence>
<keyword evidence="1" id="KW-0175">Coiled coil</keyword>
<evidence type="ECO:0000313" key="4">
    <source>
        <dbReference type="Proteomes" id="UP000011761"/>
    </source>
</evidence>
<reference evidence="3 4" key="1">
    <citation type="journal article" date="2012" name="PLoS Pathog.">
        <title>Diverse lifestyles and strategies of plant pathogenesis encoded in the genomes of eighteen Dothideomycetes fungi.</title>
        <authorList>
            <person name="Ohm R.A."/>
            <person name="Feau N."/>
            <person name="Henrissat B."/>
            <person name="Schoch C.L."/>
            <person name="Horwitz B.A."/>
            <person name="Barry K.W."/>
            <person name="Condon B.J."/>
            <person name="Copeland A.C."/>
            <person name="Dhillon B."/>
            <person name="Glaser F."/>
            <person name="Hesse C.N."/>
            <person name="Kosti I."/>
            <person name="LaButti K."/>
            <person name="Lindquist E.A."/>
            <person name="Lucas S."/>
            <person name="Salamov A.A."/>
            <person name="Bradshaw R.E."/>
            <person name="Ciuffetti L."/>
            <person name="Hamelin R.C."/>
            <person name="Kema G.H.J."/>
            <person name="Lawrence C."/>
            <person name="Scott J.A."/>
            <person name="Spatafora J.W."/>
            <person name="Turgeon B.G."/>
            <person name="de Wit P.J.G.M."/>
            <person name="Zhong S."/>
            <person name="Goodwin S.B."/>
            <person name="Grigoriev I.V."/>
        </authorList>
    </citation>
    <scope>NUCLEOTIDE SEQUENCE [LARGE SCALE GENOMIC DNA]</scope>
    <source>
        <strain evidence="3 4">UAMH 10762</strain>
    </source>
</reference>
<protein>
    <submittedName>
        <fullName evidence="3">Uncharacterized protein</fullName>
    </submittedName>
</protein>
<name>M2MKM2_BAUPA</name>
<keyword evidence="4" id="KW-1185">Reference proteome</keyword>
<dbReference type="KEGG" id="bcom:BAUCODRAFT_121738"/>
<dbReference type="AlphaFoldDB" id="M2MKM2"/>
<dbReference type="GeneID" id="19107637"/>
<feature type="compositionally biased region" description="Polar residues" evidence="2">
    <location>
        <begin position="80"/>
        <end position="90"/>
    </location>
</feature>
<sequence>MQSNKKRPEVWKYRDDTVKGAGYIWKLADIPRFYRTKEDLHLSNNALGQISSDAAATHRTAWASMATLGGQMEPGHAESTVASSRSSGELNTHESRPTPQPATALCSNDGTRPLISDQATSEAAPDLQEIHQRSPHEAHPARTPGSNHDQPLSAAIDGETEVITTIEESQKPTKDCNAEVIMQSEDRLHYGKLVLQLRQWKERRSQLTEEIAGAQILLGDIDVLQDHVVQASEELLELERQVEQAQNRVESARKDLEAAKNRAEYVTAAKREVERIDKTSLEVREQLGID</sequence>
<organism evidence="3 4">
    <name type="scientific">Baudoinia panamericana (strain UAMH 10762)</name>
    <name type="common">Angels' share fungus</name>
    <name type="synonym">Baudoinia compniacensis (strain UAMH 10762)</name>
    <dbReference type="NCBI Taxonomy" id="717646"/>
    <lineage>
        <taxon>Eukaryota</taxon>
        <taxon>Fungi</taxon>
        <taxon>Dikarya</taxon>
        <taxon>Ascomycota</taxon>
        <taxon>Pezizomycotina</taxon>
        <taxon>Dothideomycetes</taxon>
        <taxon>Dothideomycetidae</taxon>
        <taxon>Mycosphaerellales</taxon>
        <taxon>Teratosphaeriaceae</taxon>
        <taxon>Baudoinia</taxon>
    </lineage>
</organism>
<proteinExistence type="predicted"/>
<feature type="region of interest" description="Disordered" evidence="2">
    <location>
        <begin position="70"/>
        <end position="152"/>
    </location>
</feature>
<dbReference type="RefSeq" id="XP_007675721.1">
    <property type="nucleotide sequence ID" value="XM_007677531.1"/>
</dbReference>
<dbReference type="EMBL" id="KB445554">
    <property type="protein sequence ID" value="EMC97241.1"/>
    <property type="molecule type" value="Genomic_DNA"/>
</dbReference>
<evidence type="ECO:0000256" key="1">
    <source>
        <dbReference type="SAM" id="Coils"/>
    </source>
</evidence>
<dbReference type="STRING" id="717646.M2MKM2"/>
<feature type="compositionally biased region" description="Basic and acidic residues" evidence="2">
    <location>
        <begin position="128"/>
        <end position="140"/>
    </location>
</feature>